<keyword evidence="1" id="KW-0812">Transmembrane</keyword>
<keyword evidence="1" id="KW-0813">Transport</keyword>
<comment type="subcellular location">
    <subcellularLocation>
        <location evidence="1">Cell outer membrane</location>
        <topology evidence="1">Multi-pass membrane protein</topology>
    </subcellularLocation>
</comment>
<keyword evidence="1 2" id="KW-0472">Membrane</keyword>
<dbReference type="AlphaFoldDB" id="A0A975SPC6"/>
<dbReference type="KEGG" id="aiq:Azoinq_03820"/>
<keyword evidence="7" id="KW-1185">Reference proteome</keyword>
<dbReference type="PANTHER" id="PTHR30069:SF49">
    <property type="entry name" value="OUTER MEMBRANE PROTEIN C"/>
    <property type="match status" value="1"/>
</dbReference>
<dbReference type="InterPro" id="IPR012910">
    <property type="entry name" value="Plug_dom"/>
</dbReference>
<keyword evidence="6" id="KW-0675">Receptor</keyword>
<proteinExistence type="inferred from homology"/>
<organism evidence="6 7">
    <name type="scientific">Azospira inquinata</name>
    <dbReference type="NCBI Taxonomy" id="2785627"/>
    <lineage>
        <taxon>Bacteria</taxon>
        <taxon>Pseudomonadati</taxon>
        <taxon>Pseudomonadota</taxon>
        <taxon>Betaproteobacteria</taxon>
        <taxon>Rhodocyclales</taxon>
        <taxon>Rhodocyclaceae</taxon>
        <taxon>Azospira</taxon>
    </lineage>
</organism>
<dbReference type="InterPro" id="IPR039426">
    <property type="entry name" value="TonB-dep_rcpt-like"/>
</dbReference>
<accession>A0A975SPC6</accession>
<dbReference type="InterPro" id="IPR000531">
    <property type="entry name" value="Beta-barrel_TonB"/>
</dbReference>
<keyword evidence="1" id="KW-0998">Cell outer membrane</keyword>
<evidence type="ECO:0000256" key="1">
    <source>
        <dbReference type="PROSITE-ProRule" id="PRU01360"/>
    </source>
</evidence>
<dbReference type="GO" id="GO:0044718">
    <property type="term" value="P:siderophore transmembrane transport"/>
    <property type="evidence" value="ECO:0007669"/>
    <property type="project" value="TreeGrafter"/>
</dbReference>
<evidence type="ECO:0000256" key="2">
    <source>
        <dbReference type="RuleBase" id="RU003357"/>
    </source>
</evidence>
<keyword evidence="3" id="KW-0732">Signal</keyword>
<sequence>MGFSVRPVPAAVGLACLTMGLNAAWSEENSTIPQLGEVVVTGKPLVDLPAANRVEEDSRHALGANTSDVVGLLRNAPGVSAYSAGGVSSLPVIHGFADDRNRIKVDGMDLIAACPNHMNSPLSYLDPSALGELQVYTGLTPVSVGGDSIGGAIVANSKGPEFAPSADKLLTKGELGAYYRSNGNANGVYATATLASQSLALTYAGSTSESDNYKAGGEFKNFLASGRPGHNLARDEVGSTAYKSRNQSLGIATRWDNNLLEAKFSIQDIPYELYPNQRMDMLGNKEERTSLRYLGQFDWGSLEARAYQEHVRHHMDFGADKQYIYGAAPSVVAPGMPMDTRSDTTGASVKGEIKLNPRDLLRLGGEFQTYRLNDWWPPSPSVLPAGFSMGGMAPNTFWNINNGKRDRNALYGEWEARWSERWQSLIGLRAEQVKTDAGTVQGYNNSMGGYVLPAAAFNTKDRSKTDNNLDLTALGRYTPDVTQSYEFGYQQKTRSPNLYERYSWSQNSMALIMNNFVGDGNGYLGNVDLKPEVAHTLSFTGDWHSTDREWQLVASPYYSRVTNYIDAVRCLGSGTGMNALCGGAANNTASNKFVQLQYANQSARIYGLDLSGKMPLGLTGWGRFGLQGLLNYTKGKNLDTDDGLYNIMPLNTRLTLTHQWGGWNNALEVVAVKAKTDVSDVRQEIKTPGYSLVNLRGSYSWSSVRVDFGVENLFDKLYYLPQGGAYAGQGMTMSTNGIPWGIVVPGMGRSVYASVNVKF</sequence>
<dbReference type="GO" id="GO:0015344">
    <property type="term" value="F:siderophore uptake transmembrane transporter activity"/>
    <property type="evidence" value="ECO:0007669"/>
    <property type="project" value="TreeGrafter"/>
</dbReference>
<feature type="domain" description="TonB-dependent receptor-like beta-barrel" evidence="4">
    <location>
        <begin position="254"/>
        <end position="713"/>
    </location>
</feature>
<comment type="similarity">
    <text evidence="1 2">Belongs to the TonB-dependent receptor family.</text>
</comment>
<keyword evidence="2" id="KW-0798">TonB box</keyword>
<gene>
    <name evidence="6" type="ORF">Azoinq_03820</name>
</gene>
<evidence type="ECO:0000313" key="7">
    <source>
        <dbReference type="Proteomes" id="UP000683428"/>
    </source>
</evidence>
<dbReference type="RefSeq" id="WP_216125752.1">
    <property type="nucleotide sequence ID" value="NZ_CP064782.1"/>
</dbReference>
<feature type="domain" description="TonB-dependent receptor plug" evidence="5">
    <location>
        <begin position="65"/>
        <end position="152"/>
    </location>
</feature>
<dbReference type="Pfam" id="PF07715">
    <property type="entry name" value="Plug"/>
    <property type="match status" value="1"/>
</dbReference>
<dbReference type="PROSITE" id="PS52016">
    <property type="entry name" value="TONB_DEPENDENT_REC_3"/>
    <property type="match status" value="1"/>
</dbReference>
<feature type="chain" id="PRO_5037754520" evidence="3">
    <location>
        <begin position="24"/>
        <end position="759"/>
    </location>
</feature>
<evidence type="ECO:0000256" key="3">
    <source>
        <dbReference type="SAM" id="SignalP"/>
    </source>
</evidence>
<feature type="signal peptide" evidence="3">
    <location>
        <begin position="1"/>
        <end position="23"/>
    </location>
</feature>
<evidence type="ECO:0000259" key="4">
    <source>
        <dbReference type="Pfam" id="PF00593"/>
    </source>
</evidence>
<name>A0A975SPC6_9RHOO</name>
<dbReference type="EMBL" id="CP064782">
    <property type="protein sequence ID" value="QWT49751.1"/>
    <property type="molecule type" value="Genomic_DNA"/>
</dbReference>
<protein>
    <submittedName>
        <fullName evidence="6">TonB-dependent receptor</fullName>
    </submittedName>
</protein>
<keyword evidence="1" id="KW-1134">Transmembrane beta strand</keyword>
<dbReference type="PANTHER" id="PTHR30069">
    <property type="entry name" value="TONB-DEPENDENT OUTER MEMBRANE RECEPTOR"/>
    <property type="match status" value="1"/>
</dbReference>
<evidence type="ECO:0000259" key="5">
    <source>
        <dbReference type="Pfam" id="PF07715"/>
    </source>
</evidence>
<evidence type="ECO:0000313" key="6">
    <source>
        <dbReference type="EMBL" id="QWT49751.1"/>
    </source>
</evidence>
<dbReference type="Proteomes" id="UP000683428">
    <property type="component" value="Chromosome"/>
</dbReference>
<reference evidence="6" key="1">
    <citation type="submission" date="2020-11" db="EMBL/GenBank/DDBJ databases">
        <title>Azospira inquinata sp. nov.</title>
        <authorList>
            <person name="Moe W.M."/>
            <person name="Mikes M.C."/>
        </authorList>
    </citation>
    <scope>NUCLEOTIDE SEQUENCE</scope>
    <source>
        <strain evidence="6">Azo-3</strain>
    </source>
</reference>
<dbReference type="GO" id="GO:0009279">
    <property type="term" value="C:cell outer membrane"/>
    <property type="evidence" value="ECO:0007669"/>
    <property type="project" value="UniProtKB-SubCell"/>
</dbReference>
<dbReference type="Pfam" id="PF00593">
    <property type="entry name" value="TonB_dep_Rec_b-barrel"/>
    <property type="match status" value="1"/>
</dbReference>